<dbReference type="GO" id="GO:0016887">
    <property type="term" value="F:ATP hydrolysis activity"/>
    <property type="evidence" value="ECO:0007669"/>
    <property type="project" value="InterPro"/>
</dbReference>
<dbReference type="Pfam" id="PF00005">
    <property type="entry name" value="ABC_tran"/>
    <property type="match status" value="1"/>
</dbReference>
<feature type="domain" description="ABC transporter" evidence="4">
    <location>
        <begin position="4"/>
        <end position="234"/>
    </location>
</feature>
<dbReference type="EMBL" id="JACHFK010000004">
    <property type="protein sequence ID" value="MBB5376654.1"/>
    <property type="molecule type" value="Genomic_DNA"/>
</dbReference>
<comment type="caution">
    <text evidence="6">The sequence shown here is derived from an EMBL/GenBank/DDBJ whole genome shotgun (WGS) entry which is preliminary data.</text>
</comment>
<evidence type="ECO:0000313" key="8">
    <source>
        <dbReference type="Proteomes" id="UP000619376"/>
    </source>
</evidence>
<dbReference type="SMART" id="SM00382">
    <property type="entry name" value="AAA"/>
    <property type="match status" value="1"/>
</dbReference>
<organism evidence="6 7">
    <name type="scientific">Deinococcus metalli</name>
    <dbReference type="NCBI Taxonomy" id="1141878"/>
    <lineage>
        <taxon>Bacteria</taxon>
        <taxon>Thermotogati</taxon>
        <taxon>Deinococcota</taxon>
        <taxon>Deinococci</taxon>
        <taxon>Deinococcales</taxon>
        <taxon>Deinococcaceae</taxon>
        <taxon>Deinococcus</taxon>
    </lineage>
</organism>
<reference evidence="5" key="4">
    <citation type="submission" date="2024-05" db="EMBL/GenBank/DDBJ databases">
        <authorList>
            <person name="Sun Q."/>
            <person name="Zhou Y."/>
        </authorList>
    </citation>
    <scope>NUCLEOTIDE SEQUENCE</scope>
    <source>
        <strain evidence="5">CGMCC 1.18437</strain>
    </source>
</reference>
<keyword evidence="8" id="KW-1185">Reference proteome</keyword>
<dbReference type="PROSITE" id="PS00211">
    <property type="entry name" value="ABC_TRANSPORTER_1"/>
    <property type="match status" value="1"/>
</dbReference>
<keyword evidence="3 6" id="KW-0067">ATP-binding</keyword>
<name>A0A7W8NN93_9DEIO</name>
<dbReference type="Proteomes" id="UP000619376">
    <property type="component" value="Unassembled WGS sequence"/>
</dbReference>
<dbReference type="InterPro" id="IPR003439">
    <property type="entry name" value="ABC_transporter-like_ATP-bd"/>
</dbReference>
<dbReference type="Proteomes" id="UP000539473">
    <property type="component" value="Unassembled WGS sequence"/>
</dbReference>
<reference evidence="5" key="1">
    <citation type="journal article" date="2014" name="Int. J. Syst. Evol. Microbiol.">
        <title>Complete genome of a new Firmicutes species belonging to the dominant human colonic microbiota ('Ruminococcus bicirculans') reveals two chromosomes and a selective capacity to utilize plant glucans.</title>
        <authorList>
            <consortium name="NISC Comparative Sequencing Program"/>
            <person name="Wegmann U."/>
            <person name="Louis P."/>
            <person name="Goesmann A."/>
            <person name="Henrissat B."/>
            <person name="Duncan S.H."/>
            <person name="Flint H.J."/>
        </authorList>
    </citation>
    <scope>NUCLEOTIDE SEQUENCE</scope>
    <source>
        <strain evidence="5">CGMCC 1.18437</strain>
    </source>
</reference>
<keyword evidence="1" id="KW-0813">Transport</keyword>
<evidence type="ECO:0000256" key="3">
    <source>
        <dbReference type="ARBA" id="ARBA00022840"/>
    </source>
</evidence>
<gene>
    <name evidence="5" type="primary">afuC</name>
    <name evidence="5" type="ORF">GCM10017781_18470</name>
    <name evidence="6" type="ORF">HNQ07_002118</name>
</gene>
<dbReference type="GO" id="GO:0015697">
    <property type="term" value="P:quaternary ammonium group transport"/>
    <property type="evidence" value="ECO:0007669"/>
    <property type="project" value="UniProtKB-ARBA"/>
</dbReference>
<dbReference type="PANTHER" id="PTHR42781:SF4">
    <property type="entry name" value="SPERMIDINE_PUTRESCINE IMPORT ATP-BINDING PROTEIN POTA"/>
    <property type="match status" value="1"/>
</dbReference>
<evidence type="ECO:0000313" key="6">
    <source>
        <dbReference type="EMBL" id="MBB5376654.1"/>
    </source>
</evidence>
<evidence type="ECO:0000259" key="4">
    <source>
        <dbReference type="PROSITE" id="PS50893"/>
    </source>
</evidence>
<evidence type="ECO:0000256" key="1">
    <source>
        <dbReference type="ARBA" id="ARBA00022448"/>
    </source>
</evidence>
<dbReference type="SUPFAM" id="SSF52540">
    <property type="entry name" value="P-loop containing nucleoside triphosphate hydrolases"/>
    <property type="match status" value="1"/>
</dbReference>
<dbReference type="FunFam" id="3.40.50.300:FF:000425">
    <property type="entry name" value="Probable ABC transporter, ATP-binding subunit"/>
    <property type="match status" value="1"/>
</dbReference>
<sequence>MSEIDFDHVSKVYAGRPAVSALNLSIHSGELVCLLGPSGCGKTTTLRLLAGFLTPDAGDVRIAGHSVVRLGPEARPTAMVFQRYTLWPHMNVFHNVAFGLKLRRLPPAQIVQKVQRALELVGLPGMERRSPAQLSGGQQQRVALARALVLEPQVLLLDEPLSSLDARLRVTLRDEIRAIQRNLGITTVFVTHDQEEALAVSDRIAVMDQGVLQQLDDPGTLYARPATRFVAEFIGRMNFLPASAGPLLGLDVPDGAELAVRPEDLHFGAVGAPFRAEHVLDLGPVREVRGRLTLPGAAGEVPLTVQLARGEAPDMTAVRVRRALTYRDGALLGDAAPVMGVGA</sequence>
<dbReference type="InterPro" id="IPR017871">
    <property type="entry name" value="ABC_transporter-like_CS"/>
</dbReference>
<reference evidence="8" key="2">
    <citation type="journal article" date="2019" name="Int. J. Syst. Evol. Microbiol.">
        <title>The Global Catalogue of Microorganisms (GCM) 10K type strain sequencing project: providing services to taxonomists for standard genome sequencing and annotation.</title>
        <authorList>
            <consortium name="The Broad Institute Genomics Platform"/>
            <consortium name="The Broad Institute Genome Sequencing Center for Infectious Disease"/>
            <person name="Wu L."/>
            <person name="Ma J."/>
        </authorList>
    </citation>
    <scope>NUCLEOTIDE SEQUENCE [LARGE SCALE GENOMIC DNA]</scope>
    <source>
        <strain evidence="8">CGMCC 1.18437</strain>
    </source>
</reference>
<evidence type="ECO:0000313" key="7">
    <source>
        <dbReference type="Proteomes" id="UP000539473"/>
    </source>
</evidence>
<dbReference type="InterPro" id="IPR003593">
    <property type="entry name" value="AAA+_ATPase"/>
</dbReference>
<dbReference type="EMBL" id="BNAJ01000004">
    <property type="protein sequence ID" value="GHF42475.1"/>
    <property type="molecule type" value="Genomic_DNA"/>
</dbReference>
<evidence type="ECO:0000256" key="2">
    <source>
        <dbReference type="ARBA" id="ARBA00022741"/>
    </source>
</evidence>
<dbReference type="InterPro" id="IPR050093">
    <property type="entry name" value="ABC_SmlMolc_Importer"/>
</dbReference>
<dbReference type="InterPro" id="IPR027417">
    <property type="entry name" value="P-loop_NTPase"/>
</dbReference>
<keyword evidence="2" id="KW-0547">Nucleotide-binding</keyword>
<protein>
    <submittedName>
        <fullName evidence="5">ABC transporter ATP-binding protein</fullName>
    </submittedName>
    <submittedName>
        <fullName evidence="6">Putative spermidine/putrescine transport system ATP-binding protein</fullName>
    </submittedName>
</protein>
<evidence type="ECO:0000313" key="5">
    <source>
        <dbReference type="EMBL" id="GHF42475.1"/>
    </source>
</evidence>
<dbReference type="GO" id="GO:0005524">
    <property type="term" value="F:ATP binding"/>
    <property type="evidence" value="ECO:0007669"/>
    <property type="project" value="UniProtKB-KW"/>
</dbReference>
<dbReference type="PROSITE" id="PS50893">
    <property type="entry name" value="ABC_TRANSPORTER_2"/>
    <property type="match status" value="1"/>
</dbReference>
<proteinExistence type="predicted"/>
<dbReference type="Gene3D" id="2.40.50.100">
    <property type="match status" value="1"/>
</dbReference>
<dbReference type="PANTHER" id="PTHR42781">
    <property type="entry name" value="SPERMIDINE/PUTRESCINE IMPORT ATP-BINDING PROTEIN POTA"/>
    <property type="match status" value="1"/>
</dbReference>
<dbReference type="Gene3D" id="3.40.50.300">
    <property type="entry name" value="P-loop containing nucleotide triphosphate hydrolases"/>
    <property type="match status" value="1"/>
</dbReference>
<accession>A0A7W8NN93</accession>
<dbReference type="RefSeq" id="WP_184111431.1">
    <property type="nucleotide sequence ID" value="NZ_BNAJ01000004.1"/>
</dbReference>
<reference evidence="6 7" key="3">
    <citation type="submission" date="2020-08" db="EMBL/GenBank/DDBJ databases">
        <title>Genomic Encyclopedia of Type Strains, Phase IV (KMG-IV): sequencing the most valuable type-strain genomes for metagenomic binning, comparative biology and taxonomic classification.</title>
        <authorList>
            <person name="Goeker M."/>
        </authorList>
    </citation>
    <scope>NUCLEOTIDE SEQUENCE [LARGE SCALE GENOMIC DNA]</scope>
    <source>
        <strain evidence="6 7">DSM 27521</strain>
    </source>
</reference>
<dbReference type="AlphaFoldDB" id="A0A7W8NN93"/>